<comment type="caution">
    <text evidence="2">The sequence shown here is derived from an EMBL/GenBank/DDBJ whole genome shotgun (WGS) entry which is preliminary data.</text>
</comment>
<evidence type="ECO:0000313" key="2">
    <source>
        <dbReference type="EMBL" id="NYI06221.1"/>
    </source>
</evidence>
<organism evidence="2 3">
    <name type="scientific">Allostreptomyces psammosilenae</name>
    <dbReference type="NCBI Taxonomy" id="1892865"/>
    <lineage>
        <taxon>Bacteria</taxon>
        <taxon>Bacillati</taxon>
        <taxon>Actinomycetota</taxon>
        <taxon>Actinomycetes</taxon>
        <taxon>Kitasatosporales</taxon>
        <taxon>Streptomycetaceae</taxon>
        <taxon>Allostreptomyces</taxon>
    </lineage>
</organism>
<keyword evidence="3" id="KW-1185">Reference proteome</keyword>
<dbReference type="Pfam" id="PF19054">
    <property type="entry name" value="DUF5753"/>
    <property type="match status" value="1"/>
</dbReference>
<feature type="domain" description="DUF5753" evidence="1">
    <location>
        <begin position="111"/>
        <end position="287"/>
    </location>
</feature>
<accession>A0A853A6C3</accession>
<dbReference type="Pfam" id="PF13560">
    <property type="entry name" value="HTH_31"/>
    <property type="match status" value="1"/>
</dbReference>
<dbReference type="EMBL" id="JACBZD010000001">
    <property type="protein sequence ID" value="NYI06221.1"/>
    <property type="molecule type" value="Genomic_DNA"/>
</dbReference>
<gene>
    <name evidence="2" type="ORF">FHU37_003164</name>
</gene>
<protein>
    <submittedName>
        <fullName evidence="2">Transcriptional regulator with XRE-family HTH domain</fullName>
    </submittedName>
</protein>
<evidence type="ECO:0000259" key="1">
    <source>
        <dbReference type="Pfam" id="PF19054"/>
    </source>
</evidence>
<dbReference type="AlphaFoldDB" id="A0A853A6C3"/>
<sequence length="295" mass="32838">MAEDLGSRVSVVRQWQLAATLKRLREEAGLTQDQAVERLAGGAGRWSSTKLSRAENRLVLLKPRDVEHLLDVYGVVDPATREAVVQLAVDARQKGWWTKFGDDFPEDSRPFISMEGGLVAMRDYQNMLVNGLLQTADYARAVMNTVHPGEWLPVEVERRVAARMVRQHMFARDCPPNLHFIIDENVLDRCVGDRSVMRGQLRKLLDVSESPNVTIQVLPRSVGGGPGLEGPFSILTLPDPVPDVGYVEGHAGSLYIEDREHVRALTLRFGILTELALSRADSRNALAEAMKGHEK</sequence>
<proteinExistence type="predicted"/>
<name>A0A853A6C3_9ACTN</name>
<dbReference type="InterPro" id="IPR010982">
    <property type="entry name" value="Lambda_DNA-bd_dom_sf"/>
</dbReference>
<dbReference type="CDD" id="cd00093">
    <property type="entry name" value="HTH_XRE"/>
    <property type="match status" value="1"/>
</dbReference>
<reference evidence="2 3" key="1">
    <citation type="submission" date="2020-07" db="EMBL/GenBank/DDBJ databases">
        <title>Sequencing the genomes of 1000 actinobacteria strains.</title>
        <authorList>
            <person name="Klenk H.-P."/>
        </authorList>
    </citation>
    <scope>NUCLEOTIDE SEQUENCE [LARGE SCALE GENOMIC DNA]</scope>
    <source>
        <strain evidence="2 3">DSM 42178</strain>
    </source>
</reference>
<dbReference type="Proteomes" id="UP000567795">
    <property type="component" value="Unassembled WGS sequence"/>
</dbReference>
<dbReference type="Gene3D" id="1.10.260.40">
    <property type="entry name" value="lambda repressor-like DNA-binding domains"/>
    <property type="match status" value="1"/>
</dbReference>
<dbReference type="RefSeq" id="WP_179814839.1">
    <property type="nucleotide sequence ID" value="NZ_JACBZD010000001.1"/>
</dbReference>
<dbReference type="GO" id="GO:0003677">
    <property type="term" value="F:DNA binding"/>
    <property type="evidence" value="ECO:0007669"/>
    <property type="project" value="InterPro"/>
</dbReference>
<dbReference type="InterPro" id="IPR001387">
    <property type="entry name" value="Cro/C1-type_HTH"/>
</dbReference>
<evidence type="ECO:0000313" key="3">
    <source>
        <dbReference type="Proteomes" id="UP000567795"/>
    </source>
</evidence>
<dbReference type="InterPro" id="IPR043917">
    <property type="entry name" value="DUF5753"/>
</dbReference>